<dbReference type="Pfam" id="PF00144">
    <property type="entry name" value="Beta-lactamase"/>
    <property type="match status" value="1"/>
</dbReference>
<evidence type="ECO:0000259" key="1">
    <source>
        <dbReference type="Pfam" id="PF00144"/>
    </source>
</evidence>
<dbReference type="PANTHER" id="PTHR46825:SF9">
    <property type="entry name" value="BETA-LACTAMASE-RELATED DOMAIN-CONTAINING PROTEIN"/>
    <property type="match status" value="1"/>
</dbReference>
<proteinExistence type="predicted"/>
<evidence type="ECO:0000313" key="2">
    <source>
        <dbReference type="EMBL" id="ADC36036.1"/>
    </source>
</evidence>
<protein>
    <submittedName>
        <fullName evidence="2">Beta-lactamase</fullName>
    </submittedName>
</protein>
<reference evidence="2" key="1">
    <citation type="submission" date="2009-12" db="EMBL/GenBank/DDBJ databases">
        <authorList>
            <person name="Kielak A."/>
            <person name="van Veen J.A."/>
            <person name="Kowalchuk G.A."/>
        </authorList>
    </citation>
    <scope>NUCLEOTIDE SEQUENCE</scope>
</reference>
<dbReference type="InterPro" id="IPR050491">
    <property type="entry name" value="AmpC-like"/>
</dbReference>
<organism evidence="2">
    <name type="scientific">uncultured bacterium 270</name>
    <dbReference type="NCBI Taxonomy" id="698387"/>
    <lineage>
        <taxon>Bacteria</taxon>
        <taxon>environmental samples</taxon>
    </lineage>
</organism>
<dbReference type="AlphaFoldDB" id="E3T6U2"/>
<accession>E3T6U2</accession>
<feature type="domain" description="Beta-lactamase-related" evidence="1">
    <location>
        <begin position="41"/>
        <end position="378"/>
    </location>
</feature>
<sequence>MIPPVVAYYTLMIRLLSALSLLSVIWLQTAPAGDAWGRVTALYHQRLQQTGIVGSSLMFVKNGAVAHKAFEGYQDRSTKRPVDEDTIYHWASITKTFTGIAIMQLRDRGLLSLDDPAVKYVPELREVHNPYGDISQVTIRHLMTHSAGFRAGTWPWGGDQPWHPFEPTRWAQVVAMMPYTELQFRPGTKYSYSNPGVIFLGRIIELFSGDDYEIYINKNIFMPLGMTRSFFDRAPYHLLDHRSHSYAGNDDGVKEQRFDFDSGITVSNGGLNAPLGDMAKYLAFLIDGNDAIVKRSSLQEMFTPQIRAVDGEGGSGEDVQAGLSCFIERHGGIELIGHSGDQNGFISHLYFHRPSRSGYIVSFNTDVASKRDPRRTTRAVDDDLRDAIAREFWTGAGR</sequence>
<name>E3T6U2_9BACT</name>
<dbReference type="Gene3D" id="3.40.710.10">
    <property type="entry name" value="DD-peptidase/beta-lactamase superfamily"/>
    <property type="match status" value="1"/>
</dbReference>
<dbReference type="SUPFAM" id="SSF56601">
    <property type="entry name" value="beta-lactamase/transpeptidase-like"/>
    <property type="match status" value="1"/>
</dbReference>
<dbReference type="InterPro" id="IPR001466">
    <property type="entry name" value="Beta-lactam-related"/>
</dbReference>
<reference evidence="2" key="2">
    <citation type="journal article" date="2010" name="Appl. Environ. Microbiol.">
        <title>Comparative analysis of acidobacterial genomic fragments from terrestrial and aquatic metagenomic libraries, with emphasis on acidobacteria subdivision 6.</title>
        <authorList>
            <person name="Kielak A.M."/>
            <person name="van Veen J.A."/>
            <person name="Kowalchuk G.A."/>
        </authorList>
    </citation>
    <scope>NUCLEOTIDE SEQUENCE</scope>
</reference>
<dbReference type="InterPro" id="IPR012338">
    <property type="entry name" value="Beta-lactam/transpept-like"/>
</dbReference>
<dbReference type="EMBL" id="GU260709">
    <property type="protein sequence ID" value="ADC36036.1"/>
    <property type="molecule type" value="Genomic_DNA"/>
</dbReference>
<dbReference type="PANTHER" id="PTHR46825">
    <property type="entry name" value="D-ALANYL-D-ALANINE-CARBOXYPEPTIDASE/ENDOPEPTIDASE AMPH"/>
    <property type="match status" value="1"/>
</dbReference>